<dbReference type="Proteomes" id="UP000504638">
    <property type="component" value="Unplaced"/>
</dbReference>
<dbReference type="RefSeq" id="XP_033529634.1">
    <property type="nucleotide sequence ID" value="XM_033676868.1"/>
</dbReference>
<sequence>MTQSEQTLRTLKSFPLENYVPDAAHVRSDLMPKLGTIVRSEFSVDFELVYEVHGDYDTGDEDNASLLVVRVVPRPDDLKRQFLWFNVTLTVLPDETKGQRRDEHEDSVPLLASIEPASSGDQFADVFTTNETRETALKGTLQAQIYGVIPGIEGSRSSKSEFKAHHLLRVKSGTDRTNMALSRKRANRVWWEVRAANEGDGIGDSFTVALLVKRPKGSKFRVEANTDGEIGVLFEKLKKFVPSGLRSKKDPSLLDVFGPARAGSVQRLPKGVDEKNLHAASRDNVMKRIDEVGLHLQEQGRLVRFEQVVQQAEQTLPPTTATSPAPAPAPTPAPQPSAVQVADPPTSKPKSGAESEMIPPGPVSREPYPRRPAQVIPAQPIYSIARTERLRKMAALYDRLADLLREEARECLSGEERGYADEVERQAW</sequence>
<name>A0A6G1FQG2_9PEZI</name>
<reference evidence="4" key="2">
    <citation type="submission" date="2020-04" db="EMBL/GenBank/DDBJ databases">
        <authorList>
            <consortium name="NCBI Genome Project"/>
        </authorList>
    </citation>
    <scope>NUCLEOTIDE SEQUENCE</scope>
    <source>
        <strain evidence="4">CBS 781.70</strain>
    </source>
</reference>
<feature type="region of interest" description="Disordered" evidence="1">
    <location>
        <begin position="314"/>
        <end position="374"/>
    </location>
</feature>
<keyword evidence="3" id="KW-1185">Reference proteome</keyword>
<dbReference type="EMBL" id="ML975194">
    <property type="protein sequence ID" value="KAF1808003.1"/>
    <property type="molecule type" value="Genomic_DNA"/>
</dbReference>
<evidence type="ECO:0000313" key="3">
    <source>
        <dbReference type="Proteomes" id="UP000504638"/>
    </source>
</evidence>
<proteinExistence type="predicted"/>
<dbReference type="GeneID" id="54417438"/>
<gene>
    <name evidence="2 4" type="ORF">P152DRAFT_406335</name>
</gene>
<evidence type="ECO:0000313" key="2">
    <source>
        <dbReference type="EMBL" id="KAF1808003.1"/>
    </source>
</evidence>
<protein>
    <submittedName>
        <fullName evidence="2 4">Uncharacterized protein</fullName>
    </submittedName>
</protein>
<dbReference type="OrthoDB" id="5422053at2759"/>
<organism evidence="2">
    <name type="scientific">Eremomyces bilateralis CBS 781.70</name>
    <dbReference type="NCBI Taxonomy" id="1392243"/>
    <lineage>
        <taxon>Eukaryota</taxon>
        <taxon>Fungi</taxon>
        <taxon>Dikarya</taxon>
        <taxon>Ascomycota</taxon>
        <taxon>Pezizomycotina</taxon>
        <taxon>Dothideomycetes</taxon>
        <taxon>Dothideomycetes incertae sedis</taxon>
        <taxon>Eremomycetales</taxon>
        <taxon>Eremomycetaceae</taxon>
        <taxon>Eremomyces</taxon>
    </lineage>
</organism>
<evidence type="ECO:0000256" key="1">
    <source>
        <dbReference type="SAM" id="MobiDB-lite"/>
    </source>
</evidence>
<feature type="compositionally biased region" description="Low complexity" evidence="1">
    <location>
        <begin position="336"/>
        <end position="345"/>
    </location>
</feature>
<evidence type="ECO:0000313" key="4">
    <source>
        <dbReference type="RefSeq" id="XP_033529634.1"/>
    </source>
</evidence>
<reference evidence="2 4" key="1">
    <citation type="submission" date="2020-01" db="EMBL/GenBank/DDBJ databases">
        <authorList>
            <consortium name="DOE Joint Genome Institute"/>
            <person name="Haridas S."/>
            <person name="Albert R."/>
            <person name="Binder M."/>
            <person name="Bloem J."/>
            <person name="Labutti K."/>
            <person name="Salamov A."/>
            <person name="Andreopoulos B."/>
            <person name="Baker S.E."/>
            <person name="Barry K."/>
            <person name="Bills G."/>
            <person name="Bluhm B.H."/>
            <person name="Cannon C."/>
            <person name="Castanera R."/>
            <person name="Culley D.E."/>
            <person name="Daum C."/>
            <person name="Ezra D."/>
            <person name="Gonzalez J.B."/>
            <person name="Henrissat B."/>
            <person name="Kuo A."/>
            <person name="Liang C."/>
            <person name="Lipzen A."/>
            <person name="Lutzoni F."/>
            <person name="Magnuson J."/>
            <person name="Mondo S."/>
            <person name="Nolan M."/>
            <person name="Ohm R."/>
            <person name="Pangilinan J."/>
            <person name="Park H.-J."/>
            <person name="Ramirez L."/>
            <person name="Alfaro M."/>
            <person name="Sun H."/>
            <person name="Tritt A."/>
            <person name="Yoshinaga Y."/>
            <person name="Zwiers L.-H."/>
            <person name="Turgeon B.G."/>
            <person name="Goodwin S.B."/>
            <person name="Spatafora J.W."/>
            <person name="Crous P.W."/>
            <person name="Grigoriev I.V."/>
        </authorList>
    </citation>
    <scope>NUCLEOTIDE SEQUENCE</scope>
    <source>
        <strain evidence="2 4">CBS 781.70</strain>
    </source>
</reference>
<reference evidence="4" key="3">
    <citation type="submission" date="2025-04" db="UniProtKB">
        <authorList>
            <consortium name="RefSeq"/>
        </authorList>
    </citation>
    <scope>IDENTIFICATION</scope>
    <source>
        <strain evidence="4">CBS 781.70</strain>
    </source>
</reference>
<accession>A0A6G1FQG2</accession>
<dbReference type="AlphaFoldDB" id="A0A6G1FQG2"/>
<feature type="compositionally biased region" description="Pro residues" evidence="1">
    <location>
        <begin position="325"/>
        <end position="335"/>
    </location>
</feature>